<evidence type="ECO:0000259" key="2">
    <source>
        <dbReference type="SMART" id="SM00952"/>
    </source>
</evidence>
<proteinExistence type="predicted"/>
<gene>
    <name evidence="3" type="ORF">Cvel_35819</name>
</gene>
<dbReference type="InterPro" id="IPR013584">
    <property type="entry name" value="RAP"/>
</dbReference>
<feature type="compositionally biased region" description="Basic and acidic residues" evidence="1">
    <location>
        <begin position="177"/>
        <end position="186"/>
    </location>
</feature>
<reference evidence="3" key="1">
    <citation type="submission" date="2014-11" db="EMBL/GenBank/DDBJ databases">
        <authorList>
            <person name="Otto D Thomas"/>
            <person name="Naeem Raeece"/>
        </authorList>
    </citation>
    <scope>NUCLEOTIDE SEQUENCE</scope>
</reference>
<dbReference type="VEuPathDB" id="CryptoDB:Cvel_35819"/>
<evidence type="ECO:0000256" key="1">
    <source>
        <dbReference type="SAM" id="MobiDB-lite"/>
    </source>
</evidence>
<accession>A0A0G4I4J5</accession>
<dbReference type="SMART" id="SM00952">
    <property type="entry name" value="RAP"/>
    <property type="match status" value="1"/>
</dbReference>
<feature type="region of interest" description="Disordered" evidence="1">
    <location>
        <begin position="81"/>
        <end position="110"/>
    </location>
</feature>
<dbReference type="Pfam" id="PF08373">
    <property type="entry name" value="RAP"/>
    <property type="match status" value="1"/>
</dbReference>
<sequence>AVQEEPLWAELMRGLGSRDGLLEAEGEGWEGSVEECEDPADVVEEIESTISRVTRDRCGDGVRTERGTVVGGLYRAHIGVHLPPPPSPSAEAGGRQLHHQTQSRETESGPERVFVHVDLSTFADLSFPNDPFTIMKHRHVELLGWKLVWLKAQDWLSCTDDDEKEALIESLLFKEAASDQEDHASAEVEEEESEGESDRVQ</sequence>
<protein>
    <recommendedName>
        <fullName evidence="2">RAP domain-containing protein</fullName>
    </recommendedName>
</protein>
<name>A0A0G4I4J5_9ALVE</name>
<evidence type="ECO:0000313" key="3">
    <source>
        <dbReference type="EMBL" id="CEM51900.1"/>
    </source>
</evidence>
<feature type="non-terminal residue" evidence="3">
    <location>
        <position position="1"/>
    </location>
</feature>
<dbReference type="EMBL" id="CDMZ01005081">
    <property type="protein sequence ID" value="CEM51900.1"/>
    <property type="molecule type" value="Genomic_DNA"/>
</dbReference>
<feature type="domain" description="RAP" evidence="2">
    <location>
        <begin position="114"/>
        <end position="171"/>
    </location>
</feature>
<organism evidence="3">
    <name type="scientific">Chromera velia CCMP2878</name>
    <dbReference type="NCBI Taxonomy" id="1169474"/>
    <lineage>
        <taxon>Eukaryota</taxon>
        <taxon>Sar</taxon>
        <taxon>Alveolata</taxon>
        <taxon>Colpodellida</taxon>
        <taxon>Chromeraceae</taxon>
        <taxon>Chromera</taxon>
    </lineage>
</organism>
<dbReference type="AlphaFoldDB" id="A0A0G4I4J5"/>
<feature type="region of interest" description="Disordered" evidence="1">
    <location>
        <begin position="177"/>
        <end position="201"/>
    </location>
</feature>